<organism evidence="1 2">
    <name type="scientific">Coniosporium tulheliwenetii</name>
    <dbReference type="NCBI Taxonomy" id="3383036"/>
    <lineage>
        <taxon>Eukaryota</taxon>
        <taxon>Fungi</taxon>
        <taxon>Dikarya</taxon>
        <taxon>Ascomycota</taxon>
        <taxon>Pezizomycotina</taxon>
        <taxon>Dothideomycetes</taxon>
        <taxon>Dothideomycetes incertae sedis</taxon>
        <taxon>Coniosporium</taxon>
    </lineage>
</organism>
<evidence type="ECO:0000313" key="1">
    <source>
        <dbReference type="EMBL" id="KAJ9633925.1"/>
    </source>
</evidence>
<accession>A0ACC2YFE3</accession>
<reference evidence="1" key="1">
    <citation type="submission" date="2022-10" db="EMBL/GenBank/DDBJ databases">
        <title>Culturing micro-colonial fungi from biological soil crusts in the Mojave desert and describing Neophaeococcomyces mojavensis, and introducing the new genera and species Taxawa tesnikishii.</title>
        <authorList>
            <person name="Kurbessoian T."/>
            <person name="Stajich J.E."/>
        </authorList>
    </citation>
    <scope>NUCLEOTIDE SEQUENCE</scope>
    <source>
        <strain evidence="1">JES_115</strain>
    </source>
</reference>
<name>A0ACC2YFE3_9PEZI</name>
<dbReference type="Proteomes" id="UP001172680">
    <property type="component" value="Unassembled WGS sequence"/>
</dbReference>
<evidence type="ECO:0000313" key="2">
    <source>
        <dbReference type="Proteomes" id="UP001172680"/>
    </source>
</evidence>
<comment type="caution">
    <text evidence="1">The sequence shown here is derived from an EMBL/GenBank/DDBJ whole genome shotgun (WGS) entry which is preliminary data.</text>
</comment>
<dbReference type="EMBL" id="JAPDRP010000039">
    <property type="protein sequence ID" value="KAJ9633925.1"/>
    <property type="molecule type" value="Genomic_DNA"/>
</dbReference>
<proteinExistence type="predicted"/>
<protein>
    <submittedName>
        <fullName evidence="1">Uncharacterized protein</fullName>
    </submittedName>
</protein>
<sequence length="370" mass="40680">MSSAATPELTPEYLAEDARPGPRAGIIVVTTLSLLVVALRCYTRVALTPSGFGRDDLLMVITAVFNVVTMILFLLSMDYGIGIHTAAITPERFVIMFKLVVALQLVYHIGLCVCRVSGIALYARICQNVKSFQRYMLAAFIFVTLVCIAQTLLLALQCIPLKALWGDGPGKCMGSYTVFLSTASMTIICDTLVLLIPLRILWTLQINLRKKIALGFILLIGLFAVVTSVFRIVSMIPAVTRPDPTWYYADILVWSSTELSAAMIALSIPAIRPLFTCLGTSIKGSSARSRHYGYNETGGSWKGSHALKTFGSGNQSSHIRSGKRDEVDNISEENLCGDNGIRKTVDVRVRRWDHDSESRSTNWDESTPTN</sequence>
<gene>
    <name evidence="1" type="ORF">H2199_009174</name>
</gene>
<keyword evidence="2" id="KW-1185">Reference proteome</keyword>